<keyword evidence="2" id="KW-1185">Reference proteome</keyword>
<proteinExistence type="predicted"/>
<dbReference type="RefSeq" id="XP_024574739.1">
    <property type="nucleotide sequence ID" value="XM_024723798.1"/>
</dbReference>
<dbReference type="EMBL" id="CCYD01000321">
    <property type="protein sequence ID" value="CEG38370.1"/>
    <property type="molecule type" value="Genomic_DNA"/>
</dbReference>
<name>A0A0P1AD28_PLAHL</name>
<accession>A0A0P1AD28</accession>
<dbReference type="AlphaFoldDB" id="A0A0P1AD28"/>
<evidence type="ECO:0000313" key="1">
    <source>
        <dbReference type="EMBL" id="CEG38370.1"/>
    </source>
</evidence>
<organism evidence="1 2">
    <name type="scientific">Plasmopara halstedii</name>
    <name type="common">Downy mildew of sunflower</name>
    <dbReference type="NCBI Taxonomy" id="4781"/>
    <lineage>
        <taxon>Eukaryota</taxon>
        <taxon>Sar</taxon>
        <taxon>Stramenopiles</taxon>
        <taxon>Oomycota</taxon>
        <taxon>Peronosporomycetes</taxon>
        <taxon>Peronosporales</taxon>
        <taxon>Peronosporaceae</taxon>
        <taxon>Plasmopara</taxon>
    </lineage>
</organism>
<protein>
    <submittedName>
        <fullName evidence="1">Uncharacterized protein</fullName>
    </submittedName>
</protein>
<sequence length="104" mass="12037">MVIRGCVIQTWIPPTIIALQCLCMWNEFIQHYWTHMTHFADVRTSFEAKRVRYKVIFEAGTQIPRNESSYSRNGVKTATWGDNSHHLHEGPLGRCGLPRFFAAT</sequence>
<dbReference type="GeneID" id="36403504"/>
<dbReference type="Proteomes" id="UP000054928">
    <property type="component" value="Unassembled WGS sequence"/>
</dbReference>
<evidence type="ECO:0000313" key="2">
    <source>
        <dbReference type="Proteomes" id="UP000054928"/>
    </source>
</evidence>
<reference evidence="2" key="1">
    <citation type="submission" date="2014-09" db="EMBL/GenBank/DDBJ databases">
        <authorList>
            <person name="Sharma Rahul"/>
            <person name="Thines Marco"/>
        </authorList>
    </citation>
    <scope>NUCLEOTIDE SEQUENCE [LARGE SCALE GENOMIC DNA]</scope>
</reference>